<accession>A0A9E7FLX3</accession>
<sequence>MPTSFIPPYKNLFIALRHRCRRLATSTHLMDPKLYCCIIAFHLLLLCCNSNVFARRLHDAPNRPLPPDVFSRQLSKAPPGRSPDVNHGTFSAEANLYSFVSEPMPPELTGSHGETRATPPDRPSDYQP</sequence>
<keyword evidence="3" id="KW-1185">Reference proteome</keyword>
<dbReference type="Proteomes" id="UP001055439">
    <property type="component" value="Chromosome 4"/>
</dbReference>
<organism evidence="2 3">
    <name type="scientific">Musa troglodytarum</name>
    <name type="common">fe'i banana</name>
    <dbReference type="NCBI Taxonomy" id="320322"/>
    <lineage>
        <taxon>Eukaryota</taxon>
        <taxon>Viridiplantae</taxon>
        <taxon>Streptophyta</taxon>
        <taxon>Embryophyta</taxon>
        <taxon>Tracheophyta</taxon>
        <taxon>Spermatophyta</taxon>
        <taxon>Magnoliopsida</taxon>
        <taxon>Liliopsida</taxon>
        <taxon>Zingiberales</taxon>
        <taxon>Musaceae</taxon>
        <taxon>Musa</taxon>
    </lineage>
</organism>
<feature type="region of interest" description="Disordered" evidence="1">
    <location>
        <begin position="60"/>
        <end position="89"/>
    </location>
</feature>
<gene>
    <name evidence="2" type="ORF">MUK42_30992</name>
</gene>
<evidence type="ECO:0000313" key="3">
    <source>
        <dbReference type="Proteomes" id="UP001055439"/>
    </source>
</evidence>
<protein>
    <submittedName>
        <fullName evidence="2">Uncharacterized protein</fullName>
    </submittedName>
</protein>
<dbReference type="AlphaFoldDB" id="A0A9E7FLX3"/>
<feature type="region of interest" description="Disordered" evidence="1">
    <location>
        <begin position="101"/>
        <end position="128"/>
    </location>
</feature>
<evidence type="ECO:0000313" key="2">
    <source>
        <dbReference type="EMBL" id="URD96318.1"/>
    </source>
</evidence>
<dbReference type="EMBL" id="CP097506">
    <property type="protein sequence ID" value="URD96318.1"/>
    <property type="molecule type" value="Genomic_DNA"/>
</dbReference>
<reference evidence="2" key="1">
    <citation type="submission" date="2022-05" db="EMBL/GenBank/DDBJ databases">
        <title>The Musa troglodytarum L. genome provides insights into the mechanism of non-climacteric behaviour and enrichment of carotenoids.</title>
        <authorList>
            <person name="Wang J."/>
        </authorList>
    </citation>
    <scope>NUCLEOTIDE SEQUENCE</scope>
    <source>
        <tissue evidence="2">Leaf</tissue>
    </source>
</reference>
<proteinExistence type="predicted"/>
<evidence type="ECO:0000256" key="1">
    <source>
        <dbReference type="SAM" id="MobiDB-lite"/>
    </source>
</evidence>
<name>A0A9E7FLX3_9LILI</name>